<sequence length="163" mass="18261">MLRSPSPPTTQVDLVLLYFLIPKAASRRLLHGDGEIQRADSAGAYEDAVWADMLRTACSSLHLLSLALFLCLPNRTTLQTRSARYTVLETAQRSPRCTVKPFFASTVLVFRLWTEEPPLTNWHSPWASTRDARTQTPVSPQPHLLMPRICFAALTSGDLKIEV</sequence>
<organism evidence="1">
    <name type="scientific">Rhodotorula toruloides</name>
    <name type="common">Yeast</name>
    <name type="synonym">Rhodosporidium toruloides</name>
    <dbReference type="NCBI Taxonomy" id="5286"/>
    <lineage>
        <taxon>Eukaryota</taxon>
        <taxon>Fungi</taxon>
        <taxon>Dikarya</taxon>
        <taxon>Basidiomycota</taxon>
        <taxon>Pucciniomycotina</taxon>
        <taxon>Microbotryomycetes</taxon>
        <taxon>Sporidiobolales</taxon>
        <taxon>Sporidiobolaceae</taxon>
        <taxon>Rhodotorula</taxon>
    </lineage>
</organism>
<name>A0A061B7K7_RHOTO</name>
<reference evidence="1" key="1">
    <citation type="journal article" date="2014" name="Genome Announc.">
        <title>Draft genome sequence of Rhodosporidium toruloides CECT1137, an oleaginous yeast of biotechnological interest.</title>
        <authorList>
            <person name="Morin N."/>
            <person name="Calcas X."/>
            <person name="Devillers H."/>
            <person name="Durrens P."/>
            <person name="Sherman D.J."/>
            <person name="Nicaud J.-M."/>
            <person name="Neuveglise C."/>
        </authorList>
    </citation>
    <scope>NUCLEOTIDE SEQUENCE</scope>
    <source>
        <strain evidence="1">CECT1137</strain>
    </source>
</reference>
<dbReference type="AlphaFoldDB" id="A0A061B7K7"/>
<dbReference type="EMBL" id="LK052946">
    <property type="protein sequence ID" value="CDR45890.1"/>
    <property type="molecule type" value="Genomic_DNA"/>
</dbReference>
<evidence type="ECO:0000313" key="1">
    <source>
        <dbReference type="EMBL" id="CDR45890.1"/>
    </source>
</evidence>
<protein>
    <submittedName>
        <fullName evidence="1">RHTO0S11e06040g1_1</fullName>
    </submittedName>
</protein>
<proteinExistence type="predicted"/>
<accession>A0A061B7K7</accession>
<gene>
    <name evidence="1" type="ORF">RHTO0S_11e06040g</name>
</gene>